<comment type="caution">
    <text evidence="3">The sequence shown here is derived from an EMBL/GenBank/DDBJ whole genome shotgun (WGS) entry which is preliminary data.</text>
</comment>
<name>A0ABT0GQL4_9HYPH</name>
<sequence length="140" mass="15087">MLKSLLTTALLAAGLAAASPTLSHAADAKGDWVRPNGASKIRISSCGNALCGNLIWLREPRNDTQNPDASKRDRPLLGVRIVQSMKPTSKDKQWKGKVYNAEDGKTYTGFIELTSANKLKLEGCVMGGLICKGETWSRAN</sequence>
<dbReference type="InterPro" id="IPR019223">
    <property type="entry name" value="DUF2147"/>
</dbReference>
<protein>
    <submittedName>
        <fullName evidence="3">DUF2147 domain-containing protein</fullName>
    </submittedName>
</protein>
<keyword evidence="1" id="KW-0732">Signal</keyword>
<evidence type="ECO:0000259" key="2">
    <source>
        <dbReference type="Pfam" id="PF09917"/>
    </source>
</evidence>
<evidence type="ECO:0000256" key="1">
    <source>
        <dbReference type="SAM" id="SignalP"/>
    </source>
</evidence>
<feature type="chain" id="PRO_5045051626" evidence="1">
    <location>
        <begin position="26"/>
        <end position="140"/>
    </location>
</feature>
<organism evidence="3 4">
    <name type="scientific">Roseibium sediminicola</name>
    <dbReference type="NCBI Taxonomy" id="2933272"/>
    <lineage>
        <taxon>Bacteria</taxon>
        <taxon>Pseudomonadati</taxon>
        <taxon>Pseudomonadota</taxon>
        <taxon>Alphaproteobacteria</taxon>
        <taxon>Hyphomicrobiales</taxon>
        <taxon>Stappiaceae</taxon>
        <taxon>Roseibium</taxon>
    </lineage>
</organism>
<feature type="signal peptide" evidence="1">
    <location>
        <begin position="1"/>
        <end position="25"/>
    </location>
</feature>
<evidence type="ECO:0000313" key="4">
    <source>
        <dbReference type="Proteomes" id="UP001431221"/>
    </source>
</evidence>
<dbReference type="RefSeq" id="WP_248152092.1">
    <property type="nucleotide sequence ID" value="NZ_JALNMJ010000003.1"/>
</dbReference>
<keyword evidence="4" id="KW-1185">Reference proteome</keyword>
<dbReference type="PANTHER" id="PTHR36919:SF2">
    <property type="entry name" value="BLL6627 PROTEIN"/>
    <property type="match status" value="1"/>
</dbReference>
<proteinExistence type="predicted"/>
<dbReference type="EMBL" id="JALNMJ010000003">
    <property type="protein sequence ID" value="MCK7611704.1"/>
    <property type="molecule type" value="Genomic_DNA"/>
</dbReference>
<evidence type="ECO:0000313" key="3">
    <source>
        <dbReference type="EMBL" id="MCK7611704.1"/>
    </source>
</evidence>
<feature type="domain" description="DUF2147" evidence="2">
    <location>
        <begin position="30"/>
        <end position="138"/>
    </location>
</feature>
<dbReference type="Gene3D" id="2.40.128.520">
    <property type="match status" value="1"/>
</dbReference>
<accession>A0ABT0GQL4</accession>
<dbReference type="Pfam" id="PF09917">
    <property type="entry name" value="DUF2147"/>
    <property type="match status" value="1"/>
</dbReference>
<gene>
    <name evidence="3" type="ORF">M0H32_06000</name>
</gene>
<dbReference type="PANTHER" id="PTHR36919">
    <property type="entry name" value="BLR1215 PROTEIN"/>
    <property type="match status" value="1"/>
</dbReference>
<dbReference type="Proteomes" id="UP001431221">
    <property type="component" value="Unassembled WGS sequence"/>
</dbReference>
<reference evidence="3" key="1">
    <citation type="submission" date="2022-04" db="EMBL/GenBank/DDBJ databases">
        <title>Roseibium sp. CAU 1639 isolated from mud.</title>
        <authorList>
            <person name="Kim W."/>
        </authorList>
    </citation>
    <scope>NUCLEOTIDE SEQUENCE</scope>
    <source>
        <strain evidence="3">CAU 1639</strain>
    </source>
</reference>